<dbReference type="OrthoDB" id="2199792at2"/>
<feature type="chain" id="PRO_5038871183" description="Fimbrial isopeptide formation D2 domain-containing protein" evidence="2">
    <location>
        <begin position="30"/>
        <end position="581"/>
    </location>
</feature>
<keyword evidence="6" id="KW-1185">Reference proteome</keyword>
<feature type="transmembrane region" description="Helical" evidence="1">
    <location>
        <begin position="555"/>
        <end position="574"/>
    </location>
</feature>
<dbReference type="STRING" id="160454.RV10_GL004238"/>
<organism evidence="5 6">
    <name type="scientific">Enterococcus pallens ATCC BAA-351</name>
    <dbReference type="NCBI Taxonomy" id="1158607"/>
    <lineage>
        <taxon>Bacteria</taxon>
        <taxon>Bacillati</taxon>
        <taxon>Bacillota</taxon>
        <taxon>Bacilli</taxon>
        <taxon>Lactobacillales</taxon>
        <taxon>Enterococcaceae</taxon>
        <taxon>Enterococcus</taxon>
    </lineage>
</organism>
<dbReference type="eggNOG" id="COG4932">
    <property type="taxonomic scope" value="Bacteria"/>
</dbReference>
<proteinExistence type="predicted"/>
<evidence type="ECO:0000313" key="5">
    <source>
        <dbReference type="EMBL" id="EOH90985.1"/>
    </source>
</evidence>
<keyword evidence="1" id="KW-0812">Transmembrane</keyword>
<protein>
    <recommendedName>
        <fullName evidence="7">Fimbrial isopeptide formation D2 domain-containing protein</fullName>
    </recommendedName>
</protein>
<dbReference type="PATRIC" id="fig|1158607.3.peg.3518"/>
<sequence length="581" mass="62843">MKRSKKKFVQLAMTAALLASVGTGLGSLALGNGAVVNAEQNIKANPVADETSDRSITIWKYQVKDASELGGRGDGKENDTITKDPLPGIKFKIEKVSPVGNASLTNPLVQKKDTHYTVDSEIGTITTGPDGSAKQALGKGTAADGIYLVTELPDDRGESPKVAKPADPFFVYVPQTDRTDLSSLIYDVEVQPKNIMESLIDPQKTVEEGAGYSIKAGQPFTWEATANLPSGLHTVASQNMVITPVYDKDGNQIADINVSQGDEIYADYFIINDTLVKELLLDNVKTQVKTETGAWTDLILGTDYKVFVNNTEKNTAPITETDTSIEKAVRVELTEVGMKKVALNKDVKIRVLYTTHTANDYNGTISNHFDVAFLTPGLEPVNPGNPKDPEYYTGGFDIEKTAEDKTAPNNKLKDAEFQIAETKADADAGKFIATDGKSYLEADLPAGVTFLKATSNENGWAEFNGLALNWYEDKNDNGKQDITDDPDTNEPTFAKADIKKDYWVVETKAPAGYELLKEAKKVTVDLSTEDNAEVELNVVDKPKTDLPFTGGEGTMLLVAIALGAITIGTAAIVIDKKRRAA</sequence>
<evidence type="ECO:0000313" key="6">
    <source>
        <dbReference type="Proteomes" id="UP000013782"/>
    </source>
</evidence>
<keyword evidence="1" id="KW-1133">Transmembrane helix</keyword>
<accession>R2S682</accession>
<feature type="domain" description="Gram-positive pilin subunit D1 N-terminal" evidence="3">
    <location>
        <begin position="54"/>
        <end position="194"/>
    </location>
</feature>
<reference evidence="5 6" key="1">
    <citation type="submission" date="2013-02" db="EMBL/GenBank/DDBJ databases">
        <title>The Genome Sequence of Enterococcus pallens BAA-351.</title>
        <authorList>
            <consortium name="The Broad Institute Genome Sequencing Platform"/>
            <consortium name="The Broad Institute Genome Sequencing Center for Infectious Disease"/>
            <person name="Earl A.M."/>
            <person name="Gilmore M.S."/>
            <person name="Lebreton F."/>
            <person name="Walker B."/>
            <person name="Young S.K."/>
            <person name="Zeng Q."/>
            <person name="Gargeya S."/>
            <person name="Fitzgerald M."/>
            <person name="Haas B."/>
            <person name="Abouelleil A."/>
            <person name="Alvarado L."/>
            <person name="Arachchi H.M."/>
            <person name="Berlin A.M."/>
            <person name="Chapman S.B."/>
            <person name="Dewar J."/>
            <person name="Goldberg J."/>
            <person name="Griggs A."/>
            <person name="Gujja S."/>
            <person name="Hansen M."/>
            <person name="Howarth C."/>
            <person name="Imamovic A."/>
            <person name="Larimer J."/>
            <person name="McCowan C."/>
            <person name="Murphy C."/>
            <person name="Neiman D."/>
            <person name="Pearson M."/>
            <person name="Priest M."/>
            <person name="Roberts A."/>
            <person name="Saif S."/>
            <person name="Shea T."/>
            <person name="Sisk P."/>
            <person name="Sykes S."/>
            <person name="Wortman J."/>
            <person name="Nusbaum C."/>
            <person name="Birren B."/>
        </authorList>
    </citation>
    <scope>NUCLEOTIDE SEQUENCE [LARGE SCALE GENOMIC DNA]</scope>
    <source>
        <strain evidence="5 6">ATCC BAA-351</strain>
    </source>
</reference>
<gene>
    <name evidence="5" type="ORF">UAU_03524</name>
</gene>
<dbReference type="NCBIfam" id="NF033902">
    <property type="entry name" value="iso_D2_wall_anc"/>
    <property type="match status" value="1"/>
</dbReference>
<dbReference type="HOGENOM" id="CLU_029024_2_0_9"/>
<dbReference type="InterPro" id="IPR048052">
    <property type="entry name" value="FM1-like"/>
</dbReference>
<dbReference type="EMBL" id="AJAQ01000035">
    <property type="protein sequence ID" value="EOH90985.1"/>
    <property type="molecule type" value="Genomic_DNA"/>
</dbReference>
<evidence type="ECO:0008006" key="7">
    <source>
        <dbReference type="Google" id="ProtNLM"/>
    </source>
</evidence>
<dbReference type="AlphaFoldDB" id="R2S682"/>
<dbReference type="Pfam" id="PF17802">
    <property type="entry name" value="SpaA"/>
    <property type="match status" value="1"/>
</dbReference>
<keyword evidence="2" id="KW-0732">Signal</keyword>
<dbReference type="Pfam" id="PF16555">
    <property type="entry name" value="GramPos_pilinD1"/>
    <property type="match status" value="1"/>
</dbReference>
<dbReference type="InterPro" id="IPR032364">
    <property type="entry name" value="GramPos_pilinD1_N"/>
</dbReference>
<dbReference type="Proteomes" id="UP000013782">
    <property type="component" value="Unassembled WGS sequence"/>
</dbReference>
<feature type="domain" description="SpaA-like prealbumin fold" evidence="4">
    <location>
        <begin position="476"/>
        <end position="537"/>
    </location>
</feature>
<comment type="caution">
    <text evidence="5">The sequence shown here is derived from an EMBL/GenBank/DDBJ whole genome shotgun (WGS) entry which is preliminary data.</text>
</comment>
<dbReference type="Gene3D" id="2.60.40.10">
    <property type="entry name" value="Immunoglobulins"/>
    <property type="match status" value="2"/>
</dbReference>
<evidence type="ECO:0000259" key="3">
    <source>
        <dbReference type="Pfam" id="PF16555"/>
    </source>
</evidence>
<evidence type="ECO:0000256" key="2">
    <source>
        <dbReference type="SAM" id="SignalP"/>
    </source>
</evidence>
<evidence type="ECO:0000259" key="4">
    <source>
        <dbReference type="Pfam" id="PF17802"/>
    </source>
</evidence>
<dbReference type="InterPro" id="IPR013783">
    <property type="entry name" value="Ig-like_fold"/>
</dbReference>
<name>R2S682_9ENTE</name>
<evidence type="ECO:0000256" key="1">
    <source>
        <dbReference type="SAM" id="Phobius"/>
    </source>
</evidence>
<dbReference type="RefSeq" id="WP_010758501.1">
    <property type="nucleotide sequence ID" value="NZ_ASWD01000004.1"/>
</dbReference>
<feature type="signal peptide" evidence="2">
    <location>
        <begin position="1"/>
        <end position="29"/>
    </location>
</feature>
<dbReference type="InterPro" id="IPR041033">
    <property type="entry name" value="SpaA_PFL_dom_1"/>
</dbReference>
<keyword evidence="1" id="KW-0472">Membrane</keyword>
<dbReference type="Gene3D" id="2.60.40.740">
    <property type="match status" value="1"/>
</dbReference>